<comment type="caution">
    <text evidence="1">The sequence shown here is derived from an EMBL/GenBank/DDBJ whole genome shotgun (WGS) entry which is preliminary data.</text>
</comment>
<dbReference type="EMBL" id="QUAE01000058">
    <property type="protein sequence ID" value="REJ04888.1"/>
    <property type="molecule type" value="Genomic_DNA"/>
</dbReference>
<sequence length="62" mass="7259">FFMRTFPRPCSHALFVQDPWLKRLYNGVSEQVFITELGRLLLGGFREPHMAKGRRATVRLLP</sequence>
<evidence type="ECO:0000313" key="1">
    <source>
        <dbReference type="EMBL" id="REJ04888.1"/>
    </source>
</evidence>
<keyword evidence="2" id="KW-1185">Reference proteome</keyword>
<protein>
    <submittedName>
        <fullName evidence="1">Uncharacterized protein</fullName>
    </submittedName>
</protein>
<gene>
    <name evidence="1" type="ORF">DYE48_20960</name>
</gene>
<reference evidence="1 2" key="1">
    <citation type="submission" date="2018-08" db="EMBL/GenBank/DDBJ databases">
        <title>Genome sequence of Halobacillus trueperi KCTC 3686.</title>
        <authorList>
            <person name="Cho K.H."/>
            <person name="Kwak M.-J."/>
            <person name="Kim B.-Y."/>
            <person name="Chun J."/>
        </authorList>
    </citation>
    <scope>NUCLEOTIDE SEQUENCE [LARGE SCALE GENOMIC DNA]</scope>
    <source>
        <strain evidence="1 2">KCTC 3686</strain>
    </source>
</reference>
<feature type="non-terminal residue" evidence="1">
    <location>
        <position position="1"/>
    </location>
</feature>
<name>A0A3E0IW94_9BACI</name>
<dbReference type="Proteomes" id="UP000256305">
    <property type="component" value="Unassembled WGS sequence"/>
</dbReference>
<organism evidence="1 2">
    <name type="scientific">Halobacillus trueperi</name>
    <dbReference type="NCBI Taxonomy" id="156205"/>
    <lineage>
        <taxon>Bacteria</taxon>
        <taxon>Bacillati</taxon>
        <taxon>Bacillota</taxon>
        <taxon>Bacilli</taxon>
        <taxon>Bacillales</taxon>
        <taxon>Bacillaceae</taxon>
        <taxon>Halobacillus</taxon>
    </lineage>
</organism>
<dbReference type="AlphaFoldDB" id="A0A3E0IW94"/>
<proteinExistence type="predicted"/>
<accession>A0A3E0IW94</accession>
<evidence type="ECO:0000313" key="2">
    <source>
        <dbReference type="Proteomes" id="UP000256305"/>
    </source>
</evidence>